<proteinExistence type="predicted"/>
<protein>
    <submittedName>
        <fullName evidence="1">Unnamed protein product</fullName>
    </submittedName>
</protein>
<keyword evidence="2" id="KW-1185">Reference proteome</keyword>
<dbReference type="EMBL" id="BSXT01000909">
    <property type="protein sequence ID" value="GMF36072.1"/>
    <property type="molecule type" value="Genomic_DNA"/>
</dbReference>
<organism evidence="1 2">
    <name type="scientific">Phytophthora fragariaefolia</name>
    <dbReference type="NCBI Taxonomy" id="1490495"/>
    <lineage>
        <taxon>Eukaryota</taxon>
        <taxon>Sar</taxon>
        <taxon>Stramenopiles</taxon>
        <taxon>Oomycota</taxon>
        <taxon>Peronosporomycetes</taxon>
        <taxon>Peronosporales</taxon>
        <taxon>Peronosporaceae</taxon>
        <taxon>Phytophthora</taxon>
    </lineage>
</organism>
<dbReference type="Proteomes" id="UP001165121">
    <property type="component" value="Unassembled WGS sequence"/>
</dbReference>
<evidence type="ECO:0000313" key="1">
    <source>
        <dbReference type="EMBL" id="GMF36072.1"/>
    </source>
</evidence>
<accession>A0A9W6XCZ9</accession>
<dbReference type="AlphaFoldDB" id="A0A9W6XCZ9"/>
<name>A0A9W6XCZ9_9STRA</name>
<comment type="caution">
    <text evidence="1">The sequence shown here is derived from an EMBL/GenBank/DDBJ whole genome shotgun (WGS) entry which is preliminary data.</text>
</comment>
<dbReference type="OrthoDB" id="126899at2759"/>
<reference evidence="1" key="1">
    <citation type="submission" date="2023-04" db="EMBL/GenBank/DDBJ databases">
        <title>Phytophthora fragariaefolia NBRC 109709.</title>
        <authorList>
            <person name="Ichikawa N."/>
            <person name="Sato H."/>
            <person name="Tonouchi N."/>
        </authorList>
    </citation>
    <scope>NUCLEOTIDE SEQUENCE</scope>
    <source>
        <strain evidence="1">NBRC 109709</strain>
    </source>
</reference>
<gene>
    <name evidence="1" type="ORF">Pfra01_000973900</name>
</gene>
<sequence>MFFTELVSEFMSVRWKDAPSNERMVFGSSVADGTIATPTVTPQSKGYVMSSVHSNQIQCAVMSSKQMFKGKDRRKRECVVCRYEGRYLTAVTDYCLAYTVCLCRVVHDEINTPFTCSQSTWTCWDKFHDITFRMASSATKEISTDFPVWPSSRLNIGPIPTQINNLSLIARQADKIHPFERAASPKPNKSDFNEPTKLCCTTTFWDRHGLPVGKI</sequence>
<evidence type="ECO:0000313" key="2">
    <source>
        <dbReference type="Proteomes" id="UP001165121"/>
    </source>
</evidence>